<dbReference type="Pfam" id="PF25302">
    <property type="entry name" value="NADase_transloc"/>
    <property type="match status" value="1"/>
</dbReference>
<evidence type="ECO:0000259" key="1">
    <source>
        <dbReference type="Pfam" id="PF25302"/>
    </source>
</evidence>
<name>A0A975IFJ3_9SPIR</name>
<dbReference type="Proteomes" id="UP000671908">
    <property type="component" value="Chromosome"/>
</dbReference>
<dbReference type="RefSeq" id="WP_210119612.1">
    <property type="nucleotide sequence ID" value="NZ_CP054142.1"/>
</dbReference>
<dbReference type="AlphaFoldDB" id="A0A975IFJ3"/>
<feature type="domain" description="NAD glycohydrolase translocation F5/8 type C" evidence="1">
    <location>
        <begin position="208"/>
        <end position="318"/>
    </location>
</feature>
<dbReference type="EMBL" id="CP054142">
    <property type="protein sequence ID" value="QTQ14983.1"/>
    <property type="molecule type" value="Genomic_DNA"/>
</dbReference>
<keyword evidence="3" id="KW-1185">Reference proteome</keyword>
<dbReference type="InterPro" id="IPR057561">
    <property type="entry name" value="NADase_transloc"/>
</dbReference>
<dbReference type="KEGG" id="tpav:HRQ91_11215"/>
<dbReference type="NCBIfam" id="NF047619">
    <property type="entry name" value="NADase_discoid"/>
    <property type="match status" value="1"/>
</dbReference>
<proteinExistence type="predicted"/>
<sequence length="345" mass="40462">MKKLLLISVFILMKVMVFSQKINIDITYFTNIYNKELILYYLSENKFAVITTGDREDFVKRGLVLQYSYDVKKELHGHFVRNSLAKGSAYGIDEIEYYIEGKGIIIPITVSSKYILLMPNQMLRDIKDNKSFDYKKWQEYKKQSEKLYIETYRESARVTNYDSGITSIKASSFLSENTRNGFVEYLADNILEKIYYMDIDDYDKTLYDSLTPPWVEGVKGYGIGEYLDMEFKWKSDEMQILNGFVDFTRMDLYEKNSRVKTVLIESENPKFAQEYELDDIVRYTVVKLPAKTDKIRMTIKDVYKGSKYDDTCISSILVTNPNLPSYEEMEEKILKAIEKSGIKLQ</sequence>
<protein>
    <recommendedName>
        <fullName evidence="1">NAD glycohydrolase translocation F5/8 type C domain-containing protein</fullName>
    </recommendedName>
</protein>
<organism evidence="2 3">
    <name type="scientific">Treponema parvum</name>
    <dbReference type="NCBI Taxonomy" id="138851"/>
    <lineage>
        <taxon>Bacteria</taxon>
        <taxon>Pseudomonadati</taxon>
        <taxon>Spirochaetota</taxon>
        <taxon>Spirochaetia</taxon>
        <taxon>Spirochaetales</taxon>
        <taxon>Treponemataceae</taxon>
        <taxon>Treponema</taxon>
    </lineage>
</organism>
<gene>
    <name evidence="2" type="ORF">HRQ91_11215</name>
</gene>
<reference evidence="2 3" key="1">
    <citation type="journal article" date="2021" name="Microbiol. Resour. Announc.">
        <title>Complete Genome Sequences of Three Human Oral Treponema parvum Isolates.</title>
        <authorList>
            <person name="Zeng H."/>
            <person name="Watt R.M."/>
        </authorList>
    </citation>
    <scope>NUCLEOTIDE SEQUENCE [LARGE SCALE GENOMIC DNA]</scope>
    <source>
        <strain evidence="2 3">ATCC 700770</strain>
    </source>
</reference>
<evidence type="ECO:0000313" key="2">
    <source>
        <dbReference type="EMBL" id="QTQ14983.1"/>
    </source>
</evidence>
<accession>A0A975IFJ3</accession>
<evidence type="ECO:0000313" key="3">
    <source>
        <dbReference type="Proteomes" id="UP000671908"/>
    </source>
</evidence>